<evidence type="ECO:0000313" key="4">
    <source>
        <dbReference type="EMBL" id="TMW98618.1"/>
    </source>
</evidence>
<organism evidence="4">
    <name type="scientific">Solanum chilense</name>
    <name type="common">Tomato</name>
    <name type="synonym">Lycopersicon chilense</name>
    <dbReference type="NCBI Taxonomy" id="4083"/>
    <lineage>
        <taxon>Eukaryota</taxon>
        <taxon>Viridiplantae</taxon>
        <taxon>Streptophyta</taxon>
        <taxon>Embryophyta</taxon>
        <taxon>Tracheophyta</taxon>
        <taxon>Spermatophyta</taxon>
        <taxon>Magnoliopsida</taxon>
        <taxon>eudicotyledons</taxon>
        <taxon>Gunneridae</taxon>
        <taxon>Pentapetalae</taxon>
        <taxon>asterids</taxon>
        <taxon>lamiids</taxon>
        <taxon>Solanales</taxon>
        <taxon>Solanaceae</taxon>
        <taxon>Solanoideae</taxon>
        <taxon>Solaneae</taxon>
        <taxon>Solanum</taxon>
        <taxon>Solanum subgen. Lycopersicon</taxon>
    </lineage>
</organism>
<protein>
    <recommendedName>
        <fullName evidence="5">Anthocyanin acyltransferase</fullName>
    </recommendedName>
</protein>
<keyword evidence="2" id="KW-0808">Transferase</keyword>
<comment type="caution">
    <text evidence="4">The sequence shown here is derived from an EMBL/GenBank/DDBJ whole genome shotgun (WGS) entry which is preliminary data.</text>
</comment>
<comment type="similarity">
    <text evidence="1">Belongs to the plant acyltransferase family.</text>
</comment>
<evidence type="ECO:0008006" key="5">
    <source>
        <dbReference type="Google" id="ProtNLM"/>
    </source>
</evidence>
<proteinExistence type="inferred from homology"/>
<dbReference type="PANTHER" id="PTHR31623:SF64">
    <property type="entry name" value="ANTHOCYANIN ACYLTRANSFERASE"/>
    <property type="match status" value="1"/>
</dbReference>
<keyword evidence="3" id="KW-0012">Acyltransferase</keyword>
<accession>A0A6N2BXJ6</accession>
<evidence type="ECO:0000256" key="2">
    <source>
        <dbReference type="ARBA" id="ARBA00022679"/>
    </source>
</evidence>
<name>A0A6N2BXJ6_SOLCI</name>
<dbReference type="AlphaFoldDB" id="A0A6N2BXJ6"/>
<sequence>MEIEILCTKLIKPCLPTPPHLQHYKLSFFDQISEKEHVPIVLFYANNNNFFNNSTINERVEQSLSKILTHVYPAAGRYDKDECSILCLDQGVSYTKAKVNCKLYNFLEKSRKDLSLAALFCPHVNKYIDKTNLMVSPIITAQVTEFECGGLAVSLSASHPAMDGFSDFKFLFELARVCKMETPIENIKFLSFNLGNIFPTRDISRLFKSTFDRVIEKDIIVKRFIVREAAMSRLRKKCIDEARGALAFQPSRIEIITAILWRAFIGASTIINGYVRPSLMDFPLNLRSKSSLPQVKNSMGNFRIDVPIKFIPRETKMELHHFIILIRNAVDKVVASCTKASPDEIVSMLVDMYNESFEAPEWGGNDEVDKVLCSSLCNFPLQDIDFGLGKPTLVFFGVKDMQMFWLHDTDIHSEVGVQIDLKERYMQSFQCDDDIKDLTFIRNANL</sequence>
<dbReference type="InterPro" id="IPR023213">
    <property type="entry name" value="CAT-like_dom_sf"/>
</dbReference>
<gene>
    <name evidence="4" type="ORF">EJD97_003789</name>
</gene>
<evidence type="ECO:0000256" key="1">
    <source>
        <dbReference type="ARBA" id="ARBA00009861"/>
    </source>
</evidence>
<reference evidence="4" key="1">
    <citation type="submission" date="2019-05" db="EMBL/GenBank/DDBJ databases">
        <title>The de novo reference genome and transcriptome assemblies of the wild tomato species Solanum chilense.</title>
        <authorList>
            <person name="Stam R."/>
            <person name="Nosenko T."/>
            <person name="Hoerger A.C."/>
            <person name="Stephan W."/>
            <person name="Seidel M.A."/>
            <person name="Kuhn J.M.M."/>
            <person name="Haberer G."/>
            <person name="Tellier A."/>
        </authorList>
    </citation>
    <scope>NUCLEOTIDE SEQUENCE</scope>
    <source>
        <tissue evidence="4">Mature leaves</tissue>
    </source>
</reference>
<dbReference type="Gene3D" id="3.30.559.10">
    <property type="entry name" value="Chloramphenicol acetyltransferase-like domain"/>
    <property type="match status" value="2"/>
</dbReference>
<dbReference type="Pfam" id="PF02458">
    <property type="entry name" value="Transferase"/>
    <property type="match status" value="1"/>
</dbReference>
<dbReference type="GO" id="GO:0016746">
    <property type="term" value="F:acyltransferase activity"/>
    <property type="evidence" value="ECO:0007669"/>
    <property type="project" value="UniProtKB-KW"/>
</dbReference>
<dbReference type="PANTHER" id="PTHR31623">
    <property type="entry name" value="F21J9.9"/>
    <property type="match status" value="1"/>
</dbReference>
<dbReference type="EMBL" id="RXGB01001515">
    <property type="protein sequence ID" value="TMW98618.1"/>
    <property type="molecule type" value="Genomic_DNA"/>
</dbReference>
<evidence type="ECO:0000256" key="3">
    <source>
        <dbReference type="ARBA" id="ARBA00023315"/>
    </source>
</evidence>